<dbReference type="KEGG" id="sro:Sros_2663"/>
<organism evidence="2 3">
    <name type="scientific">Streptosporangium roseum (strain ATCC 12428 / DSM 43021 / JCM 3005 / KCTC 9067 / NCIMB 10171 / NRRL 2505 / NI 9100)</name>
    <dbReference type="NCBI Taxonomy" id="479432"/>
    <lineage>
        <taxon>Bacteria</taxon>
        <taxon>Bacillati</taxon>
        <taxon>Actinomycetota</taxon>
        <taxon>Actinomycetes</taxon>
        <taxon>Streptosporangiales</taxon>
        <taxon>Streptosporangiaceae</taxon>
        <taxon>Streptosporangium</taxon>
    </lineage>
</organism>
<keyword evidence="3" id="KW-1185">Reference proteome</keyword>
<dbReference type="AlphaFoldDB" id="D2B4U3"/>
<dbReference type="InterPro" id="IPR007497">
    <property type="entry name" value="SIMPL/DUF541"/>
</dbReference>
<evidence type="ECO:0000256" key="1">
    <source>
        <dbReference type="SAM" id="SignalP"/>
    </source>
</evidence>
<dbReference type="PANTHER" id="PTHR34387:SF1">
    <property type="entry name" value="PERIPLASMIC IMMUNOGENIC PROTEIN"/>
    <property type="match status" value="1"/>
</dbReference>
<dbReference type="InterPro" id="IPR052022">
    <property type="entry name" value="26kDa_periplasmic_antigen"/>
</dbReference>
<dbReference type="STRING" id="479432.Sros_2663"/>
<dbReference type="EMBL" id="CP001814">
    <property type="protein sequence ID" value="ACZ85629.1"/>
    <property type="molecule type" value="Genomic_DNA"/>
</dbReference>
<evidence type="ECO:0000313" key="2">
    <source>
        <dbReference type="EMBL" id="ACZ85629.1"/>
    </source>
</evidence>
<dbReference type="eggNOG" id="COG2968">
    <property type="taxonomic scope" value="Bacteria"/>
</dbReference>
<gene>
    <name evidence="2" type="ordered locus">Sros_2663</name>
</gene>
<protein>
    <recommendedName>
        <fullName evidence="4">Outer membrane protein-like protein</fullName>
    </recommendedName>
</protein>
<keyword evidence="1" id="KW-0732">Signal</keyword>
<dbReference type="RefSeq" id="WP_012889374.1">
    <property type="nucleotide sequence ID" value="NC_013595.1"/>
</dbReference>
<sequence length="243" mass="24984">MIKIPRTVALAALVTLGMFGGIASADSGSGSGSGSAKVTVNDNQSQITVVGEGNLSSVPDVMHLNAGVEVRRASASAAFADARKAAAKLTEALLGAGIAAKDLQTNELSLGPVYDDYPVVAGYRAAQGVEAVVRDIDSADKVIDAVAAVGEEARLNGVSFEVSDTRKVLRAARDAAFEDARARAEQYARLAGDELGRIVSISEEGVTPPSPVAFGGAMMADKASVSPGQQTVSVHIRVVYELR</sequence>
<name>D2B4U3_STRRD</name>
<dbReference type="HOGENOM" id="CLU_080344_4_1_11"/>
<proteinExistence type="predicted"/>
<dbReference type="Proteomes" id="UP000002029">
    <property type="component" value="Chromosome"/>
</dbReference>
<evidence type="ECO:0008006" key="4">
    <source>
        <dbReference type="Google" id="ProtNLM"/>
    </source>
</evidence>
<dbReference type="Gene3D" id="3.30.110.170">
    <property type="entry name" value="Protein of unknown function (DUF541), domain 1"/>
    <property type="match status" value="1"/>
</dbReference>
<reference evidence="2 3" key="1">
    <citation type="journal article" date="2010" name="Stand. Genomic Sci.">
        <title>Complete genome sequence of Streptosporangium roseum type strain (NI 9100).</title>
        <authorList>
            <person name="Nolan M."/>
            <person name="Sikorski J."/>
            <person name="Jando M."/>
            <person name="Lucas S."/>
            <person name="Lapidus A."/>
            <person name="Glavina Del Rio T."/>
            <person name="Chen F."/>
            <person name="Tice H."/>
            <person name="Pitluck S."/>
            <person name="Cheng J.F."/>
            <person name="Chertkov O."/>
            <person name="Sims D."/>
            <person name="Meincke L."/>
            <person name="Brettin T."/>
            <person name="Han C."/>
            <person name="Detter J.C."/>
            <person name="Bruce D."/>
            <person name="Goodwin L."/>
            <person name="Land M."/>
            <person name="Hauser L."/>
            <person name="Chang Y.J."/>
            <person name="Jeffries C.D."/>
            <person name="Ivanova N."/>
            <person name="Mavromatis K."/>
            <person name="Mikhailova N."/>
            <person name="Chen A."/>
            <person name="Palaniappan K."/>
            <person name="Chain P."/>
            <person name="Rohde M."/>
            <person name="Goker M."/>
            <person name="Bristow J."/>
            <person name="Eisen J.A."/>
            <person name="Markowitz V."/>
            <person name="Hugenholtz P."/>
            <person name="Kyrpides N.C."/>
            <person name="Klenk H.P."/>
        </authorList>
    </citation>
    <scope>NUCLEOTIDE SEQUENCE [LARGE SCALE GENOMIC DNA]</scope>
    <source>
        <strain evidence="3">ATCC 12428 / DSM 43021 / JCM 3005 / NI 9100</strain>
    </source>
</reference>
<dbReference type="GO" id="GO:0006974">
    <property type="term" value="P:DNA damage response"/>
    <property type="evidence" value="ECO:0007669"/>
    <property type="project" value="TreeGrafter"/>
</dbReference>
<feature type="signal peptide" evidence="1">
    <location>
        <begin position="1"/>
        <end position="25"/>
    </location>
</feature>
<dbReference type="Pfam" id="PF04402">
    <property type="entry name" value="SIMPL"/>
    <property type="match status" value="1"/>
</dbReference>
<feature type="chain" id="PRO_5003028167" description="Outer membrane protein-like protein" evidence="1">
    <location>
        <begin position="26"/>
        <end position="243"/>
    </location>
</feature>
<dbReference type="Gene3D" id="3.30.70.2970">
    <property type="entry name" value="Protein of unknown function (DUF541), domain 2"/>
    <property type="match status" value="1"/>
</dbReference>
<dbReference type="PANTHER" id="PTHR34387">
    <property type="entry name" value="SLR1258 PROTEIN"/>
    <property type="match status" value="1"/>
</dbReference>
<accession>D2B4U3</accession>
<evidence type="ECO:0000313" key="3">
    <source>
        <dbReference type="Proteomes" id="UP000002029"/>
    </source>
</evidence>